<protein>
    <submittedName>
        <fullName evidence="2">Uncharacterized protein</fullName>
    </submittedName>
</protein>
<evidence type="ECO:0000256" key="1">
    <source>
        <dbReference type="SAM" id="SignalP"/>
    </source>
</evidence>
<evidence type="ECO:0000313" key="2">
    <source>
        <dbReference type="EMBL" id="MBB5712540.1"/>
    </source>
</evidence>
<accession>A0A840YS95</accession>
<keyword evidence="1" id="KW-0732">Signal</keyword>
<dbReference type="RefSeq" id="WP_184091147.1">
    <property type="nucleotide sequence ID" value="NZ_JACIJF010000019.1"/>
</dbReference>
<gene>
    <name evidence="2" type="ORF">FHT02_003800</name>
</gene>
<feature type="signal peptide" evidence="1">
    <location>
        <begin position="1"/>
        <end position="31"/>
    </location>
</feature>
<evidence type="ECO:0000313" key="3">
    <source>
        <dbReference type="Proteomes" id="UP000527143"/>
    </source>
</evidence>
<dbReference type="InterPro" id="IPR046505">
    <property type="entry name" value="DUF6683"/>
</dbReference>
<keyword evidence="3" id="KW-1185">Reference proteome</keyword>
<sequence>MVANGPKEAFSLKAGLATITALLLASTPANAQAWFAPGYFDNWAFNNQAAEMLRRSQKQIFRGDVVKTLRRRQPPDAPLPPAPKITQDQVQRIANQLSSSFAADDRNKARRIFVELYAKYDQLERQLGVRPSDPAGATAALIAASYMAYANADLGEAEFRSLYAQMRAPVAAAATESSAIEAQVTMAILATYLAATREALKARPSQARSADLRRAGGSYLRELLGVDPSKVRIGRGGLALL</sequence>
<dbReference type="Pfam" id="PF20388">
    <property type="entry name" value="DUF6683"/>
    <property type="match status" value="1"/>
</dbReference>
<organism evidence="2 3">
    <name type="scientific">Sphingomonas xinjiangensis</name>
    <dbReference type="NCBI Taxonomy" id="643568"/>
    <lineage>
        <taxon>Bacteria</taxon>
        <taxon>Pseudomonadati</taxon>
        <taxon>Pseudomonadota</taxon>
        <taxon>Alphaproteobacteria</taxon>
        <taxon>Sphingomonadales</taxon>
        <taxon>Sphingomonadaceae</taxon>
        <taxon>Sphingomonas</taxon>
    </lineage>
</organism>
<name>A0A840YS95_9SPHN</name>
<dbReference type="AlphaFoldDB" id="A0A840YS95"/>
<reference evidence="2 3" key="1">
    <citation type="submission" date="2020-08" db="EMBL/GenBank/DDBJ databases">
        <title>Genomic Encyclopedia of Type Strains, Phase IV (KMG-IV): sequencing the most valuable type-strain genomes for metagenomic binning, comparative biology and taxonomic classification.</title>
        <authorList>
            <person name="Goeker M."/>
        </authorList>
    </citation>
    <scope>NUCLEOTIDE SEQUENCE [LARGE SCALE GENOMIC DNA]</scope>
    <source>
        <strain evidence="2 3">DSM 26736</strain>
    </source>
</reference>
<comment type="caution">
    <text evidence="2">The sequence shown here is derived from an EMBL/GenBank/DDBJ whole genome shotgun (WGS) entry which is preliminary data.</text>
</comment>
<proteinExistence type="predicted"/>
<dbReference type="Proteomes" id="UP000527143">
    <property type="component" value="Unassembled WGS sequence"/>
</dbReference>
<dbReference type="EMBL" id="JACIJF010000019">
    <property type="protein sequence ID" value="MBB5712540.1"/>
    <property type="molecule type" value="Genomic_DNA"/>
</dbReference>
<feature type="chain" id="PRO_5032424616" evidence="1">
    <location>
        <begin position="32"/>
        <end position="241"/>
    </location>
</feature>